<comment type="catalytic activity">
    <reaction evidence="12">
        <text>an S-substituted L-cysteinylglycine + H2O = an S-substituted L-cysteine + glycine</text>
        <dbReference type="Rhea" id="RHEA:60444"/>
        <dbReference type="ChEBI" id="CHEBI:15377"/>
        <dbReference type="ChEBI" id="CHEBI:57305"/>
        <dbReference type="ChEBI" id="CHEBI:58717"/>
        <dbReference type="ChEBI" id="CHEBI:143103"/>
        <dbReference type="EC" id="3.4.13.23"/>
    </reaction>
    <physiologicalReaction direction="left-to-right" evidence="12">
        <dbReference type="Rhea" id="RHEA:60445"/>
    </physiologicalReaction>
</comment>
<dbReference type="OrthoDB" id="412814at2759"/>
<keyword evidence="23" id="KW-1185">Reference proteome</keyword>
<evidence type="ECO:0000256" key="9">
    <source>
        <dbReference type="ARBA" id="ARBA00023054"/>
    </source>
</evidence>
<comment type="catalytic activity">
    <reaction evidence="19">
        <text>S-benzyl-L-cysteinylglycine + H2O = S-benzyl-L-cysteine + glycine</text>
        <dbReference type="Rhea" id="RHEA:62568"/>
        <dbReference type="ChEBI" id="CHEBI:15377"/>
        <dbReference type="ChEBI" id="CHEBI:57305"/>
        <dbReference type="ChEBI" id="CHEBI:145802"/>
        <dbReference type="ChEBI" id="CHEBI:145803"/>
    </reaction>
    <physiologicalReaction direction="left-to-right" evidence="19">
        <dbReference type="Rhea" id="RHEA:62569"/>
    </physiologicalReaction>
</comment>
<comment type="catalytic activity">
    <reaction evidence="20">
        <text>L-cysteinylglycine + H2O = L-cysteine + glycine</text>
        <dbReference type="Rhea" id="RHEA:28783"/>
        <dbReference type="ChEBI" id="CHEBI:15377"/>
        <dbReference type="ChEBI" id="CHEBI:35235"/>
        <dbReference type="ChEBI" id="CHEBI:57305"/>
        <dbReference type="ChEBI" id="CHEBI:61694"/>
    </reaction>
    <physiologicalReaction direction="left-to-right" evidence="20">
        <dbReference type="Rhea" id="RHEA:28784"/>
    </physiologicalReaction>
</comment>
<reference evidence="22" key="1">
    <citation type="submission" date="2021-04" db="EMBL/GenBank/DDBJ databases">
        <authorList>
            <person name="Chebbi M.A.C M."/>
        </authorList>
    </citation>
    <scope>NUCLEOTIDE SEQUENCE</scope>
</reference>
<comment type="function">
    <text evidence="18">Cytosolic metallopeptidase that catalyzes the removal of unsubstituted N-terminal hydrophobic amino acids from various peptides. The presence of Zn(2+) ions is essential for the peptidase activity, and the association with other cofactors can modulate the substrate spectificity of the enzyme. For instance, in the presence of Mn(2+), it displays a specific Cys-Gly hydrolyzing activity of Cys-Gly-S-conjugates. Involved in the metabolism of glutathione and in the degradation of glutathione S-conjugates, which may play a role in the control of the cell redox status.</text>
</comment>
<dbReference type="InterPro" id="IPR021640">
    <property type="entry name" value="Mediator_Med28"/>
</dbReference>
<evidence type="ECO:0000256" key="3">
    <source>
        <dbReference type="ARBA" id="ARBA00009528"/>
    </source>
</evidence>
<name>A0A8J2HBY7_COTCN</name>
<dbReference type="GO" id="GO:0005737">
    <property type="term" value="C:cytoplasm"/>
    <property type="evidence" value="ECO:0007669"/>
    <property type="project" value="InterPro"/>
</dbReference>
<dbReference type="EC" id="3.4.13.23" evidence="13"/>
<feature type="domain" description="Cytosol aminopeptidase" evidence="21">
    <location>
        <begin position="360"/>
        <end position="367"/>
    </location>
</feature>
<keyword evidence="10" id="KW-0804">Transcription</keyword>
<keyword evidence="6" id="KW-0645">Protease</keyword>
<dbReference type="Pfam" id="PF00883">
    <property type="entry name" value="Peptidase_M17"/>
    <property type="match status" value="1"/>
</dbReference>
<evidence type="ECO:0000256" key="16">
    <source>
        <dbReference type="ARBA" id="ARBA00030997"/>
    </source>
</evidence>
<evidence type="ECO:0000256" key="10">
    <source>
        <dbReference type="ARBA" id="ARBA00023163"/>
    </source>
</evidence>
<evidence type="ECO:0000259" key="21">
    <source>
        <dbReference type="PROSITE" id="PS00631"/>
    </source>
</evidence>
<dbReference type="Pfam" id="PF02789">
    <property type="entry name" value="Peptidase_M17_N"/>
    <property type="match status" value="1"/>
</dbReference>
<evidence type="ECO:0000256" key="4">
    <source>
        <dbReference type="ARBA" id="ARBA00014190"/>
    </source>
</evidence>
<dbReference type="PRINTS" id="PR00481">
    <property type="entry name" value="LAMNOPPTDASE"/>
</dbReference>
<comment type="subcellular location">
    <subcellularLocation>
        <location evidence="1">Nucleus</location>
    </subcellularLocation>
</comment>
<dbReference type="GO" id="GO:0005634">
    <property type="term" value="C:nucleus"/>
    <property type="evidence" value="ECO:0007669"/>
    <property type="project" value="UniProtKB-SubCell"/>
</dbReference>
<evidence type="ECO:0000313" key="22">
    <source>
        <dbReference type="EMBL" id="CAG5087501.1"/>
    </source>
</evidence>
<evidence type="ECO:0000256" key="1">
    <source>
        <dbReference type="ARBA" id="ARBA00004123"/>
    </source>
</evidence>
<accession>A0A8J2HBY7</accession>
<dbReference type="Pfam" id="PF11594">
    <property type="entry name" value="Med28"/>
    <property type="match status" value="1"/>
</dbReference>
<dbReference type="EMBL" id="CAJNRD030001119">
    <property type="protein sequence ID" value="CAG5087501.1"/>
    <property type="molecule type" value="Genomic_DNA"/>
</dbReference>
<dbReference type="Gene3D" id="3.40.220.10">
    <property type="entry name" value="Leucine Aminopeptidase, subunit E, domain 1"/>
    <property type="match status" value="1"/>
</dbReference>
<dbReference type="GO" id="GO:0070006">
    <property type="term" value="F:metalloaminopeptidase activity"/>
    <property type="evidence" value="ECO:0007669"/>
    <property type="project" value="InterPro"/>
</dbReference>
<keyword evidence="8" id="KW-0805">Transcription regulation</keyword>
<dbReference type="PANTHER" id="PTHR11963:SF23">
    <property type="entry name" value="CYTOSOL AMINOPEPTIDASE"/>
    <property type="match status" value="1"/>
</dbReference>
<gene>
    <name evidence="22" type="ORF">HICCMSTLAB_LOCUS4529</name>
</gene>
<dbReference type="CDD" id="cd00433">
    <property type="entry name" value="Peptidase_M17"/>
    <property type="match status" value="1"/>
</dbReference>
<dbReference type="InterPro" id="IPR000819">
    <property type="entry name" value="Peptidase_M17_C"/>
</dbReference>
<dbReference type="InterPro" id="IPR008283">
    <property type="entry name" value="Peptidase_M17_N"/>
</dbReference>
<evidence type="ECO:0000256" key="17">
    <source>
        <dbReference type="ARBA" id="ARBA00031564"/>
    </source>
</evidence>
<keyword evidence="5 22" id="KW-0031">Aminopeptidase</keyword>
<evidence type="ECO:0000256" key="13">
    <source>
        <dbReference type="ARBA" id="ARBA00023625"/>
    </source>
</evidence>
<organism evidence="22 23">
    <name type="scientific">Cotesia congregata</name>
    <name type="common">Parasitoid wasp</name>
    <name type="synonym">Apanteles congregatus</name>
    <dbReference type="NCBI Taxonomy" id="51543"/>
    <lineage>
        <taxon>Eukaryota</taxon>
        <taxon>Metazoa</taxon>
        <taxon>Ecdysozoa</taxon>
        <taxon>Arthropoda</taxon>
        <taxon>Hexapoda</taxon>
        <taxon>Insecta</taxon>
        <taxon>Pterygota</taxon>
        <taxon>Neoptera</taxon>
        <taxon>Endopterygota</taxon>
        <taxon>Hymenoptera</taxon>
        <taxon>Apocrita</taxon>
        <taxon>Ichneumonoidea</taxon>
        <taxon>Braconidae</taxon>
        <taxon>Microgastrinae</taxon>
        <taxon>Cotesia</taxon>
    </lineage>
</organism>
<evidence type="ECO:0000256" key="8">
    <source>
        <dbReference type="ARBA" id="ARBA00023015"/>
    </source>
</evidence>
<evidence type="ECO:0000256" key="18">
    <source>
        <dbReference type="ARBA" id="ARBA00045966"/>
    </source>
</evidence>
<sequence>MALFLISSRKTVHQLVTLSHRYYSSCSKMKRGLLLGVYEGDNGSDVVLTPAAAKYNELVNGKLVTNINLAGPKIKKSKTHVFWGLENAQHACVAVVGLGKKNVGINVLEEIDEAKENIRTAVAAGCGALENVDVKEIDVEPMGDAEAAAEGSLLASWIFQEFKNKSKQKVLPNVSLYGSDQADSWEVGKIKAQAQNWARRLADTPANLMTPTIFSDTVASTLRSLINVQVIIHDKQWAEDKKMGSFLSVSRGSVQEPKFLEIHYKGANDVTESPIALVGKGVTFDAGGISLKSPGNMDEMRADMGGAACVVASIKAAAELKLKANIVGLIPLTENLPSGSATKPGDLVIAMNGKTIIVDNTDAEGRLILADALCYAAEFKPKLTLDIATLTGAMGVALGAAATGVFSTDTTYWEALKTAGTFTGDRVWRMPLWQHYNNKMTKPVKAADVNNMAKVKGGGACSAAGFLREFASDACPWMHLDIAGVMSSNNDDLNYLHGGMNSLQQCMNILTKEEGLTNNSIGSSLAVDKEEAKAEVEQVVSRFIDLARQTEAFFLQKRFLLSALKPELLVKEDISELRQELARKDELIKRHYDKIATWQHLLADLQGWDKSLAQGSAPNGKFNQEVRCLQDCRELT</sequence>
<dbReference type="AlphaFoldDB" id="A0A8J2HBY7"/>
<dbReference type="InterPro" id="IPR043472">
    <property type="entry name" value="Macro_dom-like"/>
</dbReference>
<dbReference type="SUPFAM" id="SSF52949">
    <property type="entry name" value="Macro domain-like"/>
    <property type="match status" value="1"/>
</dbReference>
<keyword evidence="9" id="KW-0175">Coiled coil</keyword>
<evidence type="ECO:0000256" key="5">
    <source>
        <dbReference type="ARBA" id="ARBA00022438"/>
    </source>
</evidence>
<comment type="similarity">
    <text evidence="3">Belongs to the peptidase M17 family.</text>
</comment>
<evidence type="ECO:0000256" key="7">
    <source>
        <dbReference type="ARBA" id="ARBA00022801"/>
    </source>
</evidence>
<comment type="similarity">
    <text evidence="2">Belongs to the Mediator complex subunit 28 family.</text>
</comment>
<evidence type="ECO:0000256" key="11">
    <source>
        <dbReference type="ARBA" id="ARBA00023242"/>
    </source>
</evidence>
<dbReference type="Proteomes" id="UP000786811">
    <property type="component" value="Unassembled WGS sequence"/>
</dbReference>
<evidence type="ECO:0000256" key="14">
    <source>
        <dbReference type="ARBA" id="ARBA00029605"/>
    </source>
</evidence>
<dbReference type="PROSITE" id="PS00631">
    <property type="entry name" value="CYTOSOL_AP"/>
    <property type="match status" value="1"/>
</dbReference>
<dbReference type="GO" id="GO:0030145">
    <property type="term" value="F:manganese ion binding"/>
    <property type="evidence" value="ECO:0007669"/>
    <property type="project" value="InterPro"/>
</dbReference>
<evidence type="ECO:0000256" key="2">
    <source>
        <dbReference type="ARBA" id="ARBA00005571"/>
    </source>
</evidence>
<evidence type="ECO:0000256" key="20">
    <source>
        <dbReference type="ARBA" id="ARBA00049107"/>
    </source>
</evidence>
<evidence type="ECO:0000256" key="6">
    <source>
        <dbReference type="ARBA" id="ARBA00022670"/>
    </source>
</evidence>
<keyword evidence="7" id="KW-0378">Hydrolase</keyword>
<dbReference type="SUPFAM" id="SSF53187">
    <property type="entry name" value="Zn-dependent exopeptidases"/>
    <property type="match status" value="1"/>
</dbReference>
<proteinExistence type="inferred from homology"/>
<dbReference type="PANTHER" id="PTHR11963">
    <property type="entry name" value="LEUCINE AMINOPEPTIDASE-RELATED"/>
    <property type="match status" value="1"/>
</dbReference>
<protein>
    <recommendedName>
        <fullName evidence="4">Cytosol aminopeptidase</fullName>
        <ecNumber evidence="13">3.4.13.23</ecNumber>
    </recommendedName>
    <alternativeName>
        <fullName evidence="16">Cysteinylglycine-S-conjugate dipeptidase</fullName>
    </alternativeName>
    <alternativeName>
        <fullName evidence="17">Leucine aminopeptidase 3</fullName>
    </alternativeName>
    <alternativeName>
        <fullName evidence="15">Proline aminopeptidase</fullName>
    </alternativeName>
    <alternativeName>
        <fullName evidence="14">Prolyl aminopeptidase</fullName>
    </alternativeName>
</protein>
<dbReference type="GO" id="GO:0006508">
    <property type="term" value="P:proteolysis"/>
    <property type="evidence" value="ECO:0007669"/>
    <property type="project" value="UniProtKB-KW"/>
</dbReference>
<evidence type="ECO:0000256" key="19">
    <source>
        <dbReference type="ARBA" id="ARBA00047881"/>
    </source>
</evidence>
<evidence type="ECO:0000256" key="15">
    <source>
        <dbReference type="ARBA" id="ARBA00030930"/>
    </source>
</evidence>
<comment type="caution">
    <text evidence="22">The sequence shown here is derived from an EMBL/GenBank/DDBJ whole genome shotgun (WGS) entry which is preliminary data.</text>
</comment>
<evidence type="ECO:0000313" key="23">
    <source>
        <dbReference type="Proteomes" id="UP000786811"/>
    </source>
</evidence>
<dbReference type="InterPro" id="IPR011356">
    <property type="entry name" value="Leucine_aapep/pepB"/>
</dbReference>
<evidence type="ECO:0000256" key="12">
    <source>
        <dbReference type="ARBA" id="ARBA00023511"/>
    </source>
</evidence>
<keyword evidence="11" id="KW-0539">Nucleus</keyword>
<dbReference type="Gene3D" id="3.40.630.10">
    <property type="entry name" value="Zn peptidases"/>
    <property type="match status" value="1"/>
</dbReference>